<evidence type="ECO:0000313" key="5">
    <source>
        <dbReference type="Proteomes" id="UP000190625"/>
    </source>
</evidence>
<evidence type="ECO:0000256" key="2">
    <source>
        <dbReference type="ARBA" id="ARBA00033753"/>
    </source>
</evidence>
<gene>
    <name evidence="4" type="ORF">SAMN02745118_00553</name>
</gene>
<dbReference type="InterPro" id="IPR036414">
    <property type="entry name" value="YaeB_N_sf"/>
</dbReference>
<dbReference type="STRING" id="142842.SAMN02745118_00553"/>
<evidence type="ECO:0000259" key="3">
    <source>
        <dbReference type="PROSITE" id="PS51668"/>
    </source>
</evidence>
<dbReference type="CDD" id="cd09281">
    <property type="entry name" value="UPF0066"/>
    <property type="match status" value="1"/>
</dbReference>
<keyword evidence="4" id="KW-0808">Transferase</keyword>
<keyword evidence="5" id="KW-1185">Reference proteome</keyword>
<comment type="similarity">
    <text evidence="2">Belongs to the tRNA methyltransferase O family.</text>
</comment>
<dbReference type="InterPro" id="IPR023370">
    <property type="entry name" value="TrmO-like_N"/>
</dbReference>
<dbReference type="EMBL" id="FUWM01000005">
    <property type="protein sequence ID" value="SJZ36195.1"/>
    <property type="molecule type" value="Genomic_DNA"/>
</dbReference>
<dbReference type="NCBIfam" id="TIGR00104">
    <property type="entry name" value="tRNA_TsaA"/>
    <property type="match status" value="1"/>
</dbReference>
<feature type="domain" description="TsaA-like" evidence="3">
    <location>
        <begin position="4"/>
        <end position="130"/>
    </location>
</feature>
<dbReference type="RefSeq" id="WP_078809060.1">
    <property type="nucleotide sequence ID" value="NZ_FUWM01000005.1"/>
</dbReference>
<protein>
    <submittedName>
        <fullName evidence="4">tRNA-Thr(GGU) m(6)t(6)A37 methyltransferase TsaA</fullName>
    </submittedName>
</protein>
<organism evidence="4 5">
    <name type="scientific">Selenihalanaerobacter shriftii</name>
    <dbReference type="NCBI Taxonomy" id="142842"/>
    <lineage>
        <taxon>Bacteria</taxon>
        <taxon>Bacillati</taxon>
        <taxon>Bacillota</taxon>
        <taxon>Clostridia</taxon>
        <taxon>Halanaerobiales</taxon>
        <taxon>Halobacteroidaceae</taxon>
        <taxon>Selenihalanaerobacter</taxon>
    </lineage>
</organism>
<dbReference type="GO" id="GO:0032259">
    <property type="term" value="P:methylation"/>
    <property type="evidence" value="ECO:0007669"/>
    <property type="project" value="UniProtKB-KW"/>
</dbReference>
<proteinExistence type="inferred from homology"/>
<dbReference type="AlphaFoldDB" id="A0A1T4K1L5"/>
<dbReference type="InterPro" id="IPR040372">
    <property type="entry name" value="YaeB-like"/>
</dbReference>
<reference evidence="5" key="1">
    <citation type="submission" date="2017-02" db="EMBL/GenBank/DDBJ databases">
        <authorList>
            <person name="Varghese N."/>
            <person name="Submissions S."/>
        </authorList>
    </citation>
    <scope>NUCLEOTIDE SEQUENCE [LARGE SCALE GENOMIC DNA]</scope>
    <source>
        <strain evidence="5">ATCC BAA-73</strain>
    </source>
</reference>
<dbReference type="Gene3D" id="2.40.30.70">
    <property type="entry name" value="YaeB-like"/>
    <property type="match status" value="1"/>
</dbReference>
<evidence type="ECO:0000313" key="4">
    <source>
        <dbReference type="EMBL" id="SJZ36195.1"/>
    </source>
</evidence>
<keyword evidence="4" id="KW-0489">Methyltransferase</keyword>
<sequence length="143" mass="16285">MSKFNFIGMVRSKFKEPIDPKEMRKEESTIVINPKYVEGLDGIAENDYLQILFYFHLSEGYELKGARSYGKPRGVFASRSSRRPSPIGVTTVELLERRDNELVVKGLDAIDGTPILDIKPYTAIMDDAQKNIEEELKKNPKTT</sequence>
<dbReference type="InterPro" id="IPR036413">
    <property type="entry name" value="YaeB-like_sf"/>
</dbReference>
<dbReference type="Pfam" id="PF01980">
    <property type="entry name" value="TrmO_N"/>
    <property type="match status" value="1"/>
</dbReference>
<evidence type="ECO:0000256" key="1">
    <source>
        <dbReference type="ARBA" id="ARBA00022691"/>
    </source>
</evidence>
<keyword evidence="1" id="KW-0949">S-adenosyl-L-methionine</keyword>
<dbReference type="SUPFAM" id="SSF118196">
    <property type="entry name" value="YaeB-like"/>
    <property type="match status" value="1"/>
</dbReference>
<dbReference type="PROSITE" id="PS51668">
    <property type="entry name" value="TSAA_2"/>
    <property type="match status" value="1"/>
</dbReference>
<dbReference type="Proteomes" id="UP000190625">
    <property type="component" value="Unassembled WGS sequence"/>
</dbReference>
<dbReference type="GO" id="GO:0008168">
    <property type="term" value="F:methyltransferase activity"/>
    <property type="evidence" value="ECO:0007669"/>
    <property type="project" value="UniProtKB-KW"/>
</dbReference>
<dbReference type="PANTHER" id="PTHR12818:SF0">
    <property type="entry name" value="TRNA (ADENINE(37)-N6)-METHYLTRANSFERASE"/>
    <property type="match status" value="1"/>
</dbReference>
<accession>A0A1T4K1L5</accession>
<dbReference type="OrthoDB" id="9804309at2"/>
<dbReference type="PANTHER" id="PTHR12818">
    <property type="entry name" value="TRNA (ADENINE(37)-N6)-METHYLTRANSFERASE"/>
    <property type="match status" value="1"/>
</dbReference>
<name>A0A1T4K1L5_9FIRM</name>